<evidence type="ECO:0000313" key="3">
    <source>
        <dbReference type="EMBL" id="KKN30379.1"/>
    </source>
</evidence>
<gene>
    <name evidence="3" type="ORF">LCGC14_0834520</name>
</gene>
<feature type="non-terminal residue" evidence="3">
    <location>
        <position position="1"/>
    </location>
</feature>
<dbReference type="GO" id="GO:0006260">
    <property type="term" value="P:DNA replication"/>
    <property type="evidence" value="ECO:0007669"/>
    <property type="project" value="InterPro"/>
</dbReference>
<organism evidence="3">
    <name type="scientific">marine sediment metagenome</name>
    <dbReference type="NCBI Taxonomy" id="412755"/>
    <lineage>
        <taxon>unclassified sequences</taxon>
        <taxon>metagenomes</taxon>
        <taxon>ecological metagenomes</taxon>
    </lineage>
</organism>
<dbReference type="InterPro" id="IPR004013">
    <property type="entry name" value="PHP_dom"/>
</dbReference>
<dbReference type="EMBL" id="LAZR01002411">
    <property type="protein sequence ID" value="KKN30379.1"/>
    <property type="molecule type" value="Genomic_DNA"/>
</dbReference>
<name>A0A0F9PJM9_9ZZZZ</name>
<dbReference type="Gene3D" id="3.20.20.140">
    <property type="entry name" value="Metal-dependent hydrolases"/>
    <property type="match status" value="1"/>
</dbReference>
<evidence type="ECO:0008006" key="4">
    <source>
        <dbReference type="Google" id="ProtNLM"/>
    </source>
</evidence>
<evidence type="ECO:0000259" key="1">
    <source>
        <dbReference type="Pfam" id="PF02811"/>
    </source>
</evidence>
<feature type="domain" description="PHP" evidence="1">
    <location>
        <begin position="63"/>
        <end position="159"/>
    </location>
</feature>
<dbReference type="AlphaFoldDB" id="A0A0F9PJM9"/>
<dbReference type="GO" id="GO:0008408">
    <property type="term" value="F:3'-5' exonuclease activity"/>
    <property type="evidence" value="ECO:0007669"/>
    <property type="project" value="InterPro"/>
</dbReference>
<dbReference type="Pfam" id="PF02811">
    <property type="entry name" value="PHP"/>
    <property type="match status" value="1"/>
</dbReference>
<protein>
    <recommendedName>
        <fullName evidence="4">PHP domain-containing protein</fullName>
    </recommendedName>
</protein>
<dbReference type="InterPro" id="IPR011708">
    <property type="entry name" value="DNA_pol3_alpha_NTPase_dom"/>
</dbReference>
<accession>A0A0F9PJM9</accession>
<dbReference type="PANTHER" id="PTHR32294">
    <property type="entry name" value="DNA POLYMERASE III SUBUNIT ALPHA"/>
    <property type="match status" value="1"/>
</dbReference>
<dbReference type="InterPro" id="IPR004805">
    <property type="entry name" value="DnaE2/DnaE/PolC"/>
</dbReference>
<comment type="caution">
    <text evidence="3">The sequence shown here is derived from an EMBL/GenBank/DDBJ whole genome shotgun (WGS) entry which is preliminary data.</text>
</comment>
<proteinExistence type="predicted"/>
<dbReference type="Pfam" id="PF07733">
    <property type="entry name" value="DNA_pol3_alpha"/>
    <property type="match status" value="1"/>
</dbReference>
<reference evidence="3" key="1">
    <citation type="journal article" date="2015" name="Nature">
        <title>Complex archaea that bridge the gap between prokaryotes and eukaryotes.</title>
        <authorList>
            <person name="Spang A."/>
            <person name="Saw J.H."/>
            <person name="Jorgensen S.L."/>
            <person name="Zaremba-Niedzwiedzka K."/>
            <person name="Martijn J."/>
            <person name="Lind A.E."/>
            <person name="van Eijk R."/>
            <person name="Schleper C."/>
            <person name="Guy L."/>
            <person name="Ettema T.J."/>
        </authorList>
    </citation>
    <scope>NUCLEOTIDE SEQUENCE</scope>
</reference>
<feature type="domain" description="Bacterial DNA polymerase III alpha subunit NTPase" evidence="2">
    <location>
        <begin position="279"/>
        <end position="383"/>
    </location>
</feature>
<evidence type="ECO:0000259" key="2">
    <source>
        <dbReference type="Pfam" id="PF07733"/>
    </source>
</evidence>
<sequence>SDMAVTYAGLSIIRIKSPLAPHDEFAVSHSQYAAAVFNFKKDENKEIKNEEGEVVEIIPGQPDRRKGNRHVNIIAKNSTGYANLSTLSQTAFLDGYYYDPRIDLELLNKHRDGLILSSACLSNIVNWNLSIDRYDRALKAASLYQDIFGEDFYLEMMYHGLDKEAKILPDIQKISKDLGVKIIITNDCHYVNKEDAKLHEILMCMSSGKSIRDPKRIKFPYDEFYFKSEEEMKKIFGHLPQSMHNTMEIAEKCDYSDIMFGGMLLPKFSIPAEFNNPREYLHDLAWKGLKKKGLDSSEAHVKRLTLELSDVDLVWKTKGYDFATYFLIVEEIMRFARENEITSGIRGSGYGSLLIHSLEISERDPLSQELLSWERFLGFDKKNFLSDADFGLGEV</sequence>
<dbReference type="InterPro" id="IPR016195">
    <property type="entry name" value="Pol/histidinol_Pase-like"/>
</dbReference>
<dbReference type="SUPFAM" id="SSF89550">
    <property type="entry name" value="PHP domain-like"/>
    <property type="match status" value="1"/>
</dbReference>
<dbReference type="PANTHER" id="PTHR32294:SF0">
    <property type="entry name" value="DNA POLYMERASE III SUBUNIT ALPHA"/>
    <property type="match status" value="1"/>
</dbReference>